<feature type="compositionally biased region" description="Basic residues" evidence="13">
    <location>
        <begin position="52"/>
        <end position="62"/>
    </location>
</feature>
<evidence type="ECO:0000256" key="2">
    <source>
        <dbReference type="ARBA" id="ARBA00010833"/>
    </source>
</evidence>
<dbReference type="Pfam" id="PF03200">
    <property type="entry name" value="Glyco_hydro_63"/>
    <property type="match status" value="1"/>
</dbReference>
<keyword evidence="7 12" id="KW-1133">Transmembrane helix</keyword>
<evidence type="ECO:0000256" key="5">
    <source>
        <dbReference type="ARBA" id="ARBA00022824"/>
    </source>
</evidence>
<evidence type="ECO:0000313" key="17">
    <source>
        <dbReference type="Proteomes" id="UP001174909"/>
    </source>
</evidence>
<dbReference type="Pfam" id="PF16923">
    <property type="entry name" value="Glyco_hydro_63N"/>
    <property type="match status" value="1"/>
</dbReference>
<organism evidence="16 17">
    <name type="scientific">Geodia barretti</name>
    <name type="common">Barrett's horny sponge</name>
    <dbReference type="NCBI Taxonomy" id="519541"/>
    <lineage>
        <taxon>Eukaryota</taxon>
        <taxon>Metazoa</taxon>
        <taxon>Porifera</taxon>
        <taxon>Demospongiae</taxon>
        <taxon>Heteroscleromorpha</taxon>
        <taxon>Tetractinellida</taxon>
        <taxon>Astrophorina</taxon>
        <taxon>Geodiidae</taxon>
        <taxon>Geodia</taxon>
    </lineage>
</organism>
<proteinExistence type="inferred from homology"/>
<feature type="domain" description="Glycosyl hydrolase family 63 C-terminal" evidence="14">
    <location>
        <begin position="366"/>
        <end position="534"/>
    </location>
</feature>
<evidence type="ECO:0000256" key="4">
    <source>
        <dbReference type="ARBA" id="ARBA00022801"/>
    </source>
</evidence>
<dbReference type="PANTHER" id="PTHR10412">
    <property type="entry name" value="MANNOSYL-OLIGOSACCHARIDE GLUCOSIDASE"/>
    <property type="match status" value="1"/>
</dbReference>
<dbReference type="SUPFAM" id="SSF48208">
    <property type="entry name" value="Six-hairpin glycosidases"/>
    <property type="match status" value="1"/>
</dbReference>
<evidence type="ECO:0000256" key="11">
    <source>
        <dbReference type="ARBA" id="ARBA00038888"/>
    </source>
</evidence>
<dbReference type="InterPro" id="IPR012341">
    <property type="entry name" value="6hp_glycosidase-like_sf"/>
</dbReference>
<evidence type="ECO:0000259" key="15">
    <source>
        <dbReference type="Pfam" id="PF16923"/>
    </source>
</evidence>
<dbReference type="InterPro" id="IPR031631">
    <property type="entry name" value="Glyco_hydro_63N"/>
</dbReference>
<keyword evidence="5 12" id="KW-0256">Endoplasmic reticulum</keyword>
<evidence type="ECO:0000259" key="14">
    <source>
        <dbReference type="Pfam" id="PF03200"/>
    </source>
</evidence>
<keyword evidence="6" id="KW-0735">Signal-anchor</keyword>
<evidence type="ECO:0000256" key="7">
    <source>
        <dbReference type="ARBA" id="ARBA00022989"/>
    </source>
</evidence>
<dbReference type="GO" id="GO:0006487">
    <property type="term" value="P:protein N-linked glycosylation"/>
    <property type="evidence" value="ECO:0007669"/>
    <property type="project" value="UniProtKB-UniRule"/>
</dbReference>
<dbReference type="GO" id="GO:0004573">
    <property type="term" value="F:Glc3Man9GlcNAc2 oligosaccharide glucosidase activity"/>
    <property type="evidence" value="ECO:0007669"/>
    <property type="project" value="UniProtKB-UniRule"/>
</dbReference>
<dbReference type="GO" id="GO:0005789">
    <property type="term" value="C:endoplasmic reticulum membrane"/>
    <property type="evidence" value="ECO:0007669"/>
    <property type="project" value="UniProtKB-SubCell"/>
</dbReference>
<comment type="function">
    <text evidence="12">Cleaves the distal alpha 1,2-linked glucose residue from the Glc(3)Man(9)GlcNAc(2) oligosaccharide precursor.</text>
</comment>
<keyword evidence="3 12" id="KW-0812">Transmembrane</keyword>
<keyword evidence="17" id="KW-1185">Reference proteome</keyword>
<feature type="domain" description="Glycosyl hydrolase family 63 N-terminal" evidence="15">
    <location>
        <begin position="128"/>
        <end position="287"/>
    </location>
</feature>
<name>A0AA35X103_GEOBA</name>
<dbReference type="EC" id="3.2.1.106" evidence="11 12"/>
<comment type="similarity">
    <text evidence="2 12">Belongs to the glycosyl hydrolase 63 family.</text>
</comment>
<comment type="catalytic activity">
    <reaction evidence="12">
        <text>N(4)-(alpha-D-Glc-(1-&gt;2)-alpha-D-Glc-(1-&gt;3)-alpha-D-Glc-(1-&gt;3)-alpha-D-Man-(1-&gt;2)-alpha-D-Man-(1-&gt;2)-alpha-D-Man-(1-&gt;3)-[alpha-D-Man-(1-&gt;2)-alpha-D-Man-(1-&gt;3)-[alpha-D-Man-(1-&gt;2)-alpha-D-Man-(1-&gt;6)]-alpha-D-Man-(1-&gt;6)]-beta-D-Man-(1-&gt;4)-beta-D-GlcNAc-(1-&gt;4)-beta-D-GlcNAc)-L-asparaginyl-[protein] + H2O = N(4)-(alpha-D-Glc-(1-&gt;3)-alpha-D-Glc-(1-&gt;3)-alpha-D-Man-(1-&gt;2)-alpha-D-Man-(1-&gt;2)-alpha-D-Man-(1-&gt;3)-[alpha-D-Man-(1-&gt;2)-alpha-D-Man-(1-&gt;3)-[alpha-D-Man-(1-&gt;2)-alpha-D-Man-(1-&gt;6)]-alpha-D-Man-(1-&gt;6)]-beta-D-Man-(1-&gt;4)-beta-D-GlcNAc-(1-&gt;4)-beta-D-GlcNAc)-L-asparaginyl-[protein] + beta-D-glucose</text>
        <dbReference type="Rhea" id="RHEA:55988"/>
        <dbReference type="Rhea" id="RHEA-COMP:12806"/>
        <dbReference type="Rhea" id="RHEA-COMP:14355"/>
        <dbReference type="ChEBI" id="CHEBI:15377"/>
        <dbReference type="ChEBI" id="CHEBI:15903"/>
        <dbReference type="ChEBI" id="CHEBI:59082"/>
        <dbReference type="ChEBI" id="CHEBI:132537"/>
        <dbReference type="EC" id="3.2.1.106"/>
    </reaction>
</comment>
<dbReference type="PANTHER" id="PTHR10412:SF11">
    <property type="entry name" value="MANNOSYL-OLIGOSACCHARIDE GLUCOSIDASE"/>
    <property type="match status" value="1"/>
</dbReference>
<feature type="region of interest" description="Disordered" evidence="13">
    <location>
        <begin position="1"/>
        <end position="68"/>
    </location>
</feature>
<keyword evidence="8 12" id="KW-0472">Membrane</keyword>
<dbReference type="InterPro" id="IPR008928">
    <property type="entry name" value="6-hairpin_glycosidase_sf"/>
</dbReference>
<dbReference type="Proteomes" id="UP001174909">
    <property type="component" value="Unassembled WGS sequence"/>
</dbReference>
<feature type="transmembrane region" description="Helical" evidence="12">
    <location>
        <begin position="75"/>
        <end position="99"/>
    </location>
</feature>
<comment type="caution">
    <text evidence="16">The sequence shown here is derived from an EMBL/GenBank/DDBJ whole genome shotgun (WGS) entry which is preliminary data.</text>
</comment>
<evidence type="ECO:0000256" key="3">
    <source>
        <dbReference type="ARBA" id="ARBA00022692"/>
    </source>
</evidence>
<evidence type="ECO:0000256" key="8">
    <source>
        <dbReference type="ARBA" id="ARBA00023136"/>
    </source>
</evidence>
<gene>
    <name evidence="16" type="ORF">GBAR_LOCUS19065</name>
</gene>
<protein>
    <recommendedName>
        <fullName evidence="11 12">Mannosyl-oligosaccharide glucosidase</fullName>
        <ecNumber evidence="11 12">3.2.1.106</ecNumber>
    </recommendedName>
</protein>
<dbReference type="InterPro" id="IPR038518">
    <property type="entry name" value="Glyco_hydro_63N_sf"/>
</dbReference>
<evidence type="ECO:0000256" key="10">
    <source>
        <dbReference type="ARBA" id="ARBA00023295"/>
    </source>
</evidence>
<evidence type="ECO:0000313" key="16">
    <source>
        <dbReference type="EMBL" id="CAI8033807.1"/>
    </source>
</evidence>
<dbReference type="Gene3D" id="2.70.98.110">
    <property type="entry name" value="Glycosyl hydrolase family 63, N-terminal domain"/>
    <property type="match status" value="1"/>
</dbReference>
<comment type="subcellular location">
    <subcellularLocation>
        <location evidence="1 12">Endoplasmic reticulum membrane</location>
        <topology evidence="1 12">Single-pass type II membrane protein</topology>
    </subcellularLocation>
</comment>
<keyword evidence="4 12" id="KW-0378">Hydrolase</keyword>
<dbReference type="InterPro" id="IPR004888">
    <property type="entry name" value="Glycoside_hydrolase_63"/>
</dbReference>
<reference evidence="16" key="1">
    <citation type="submission" date="2023-03" db="EMBL/GenBank/DDBJ databases">
        <authorList>
            <person name="Steffen K."/>
            <person name="Cardenas P."/>
        </authorList>
    </citation>
    <scope>NUCLEOTIDE SEQUENCE</scope>
</reference>
<evidence type="ECO:0000256" key="1">
    <source>
        <dbReference type="ARBA" id="ARBA00004648"/>
    </source>
</evidence>
<dbReference type="GO" id="GO:0009311">
    <property type="term" value="P:oligosaccharide metabolic process"/>
    <property type="evidence" value="ECO:0007669"/>
    <property type="project" value="UniProtKB-UniRule"/>
</dbReference>
<evidence type="ECO:0000256" key="13">
    <source>
        <dbReference type="SAM" id="MobiDB-lite"/>
    </source>
</evidence>
<dbReference type="EMBL" id="CASHTH010002694">
    <property type="protein sequence ID" value="CAI8033807.1"/>
    <property type="molecule type" value="Genomic_DNA"/>
</dbReference>
<dbReference type="Gene3D" id="1.50.10.10">
    <property type="match status" value="1"/>
</dbReference>
<keyword evidence="9" id="KW-0325">Glycoprotein</keyword>
<dbReference type="InterPro" id="IPR031335">
    <property type="entry name" value="Glyco_hydro_63_C"/>
</dbReference>
<evidence type="ECO:0000256" key="6">
    <source>
        <dbReference type="ARBA" id="ARBA00022968"/>
    </source>
</evidence>
<evidence type="ECO:0000256" key="12">
    <source>
        <dbReference type="RuleBase" id="RU368089"/>
    </source>
</evidence>
<evidence type="ECO:0000256" key="9">
    <source>
        <dbReference type="ARBA" id="ARBA00023180"/>
    </source>
</evidence>
<keyword evidence="10 12" id="KW-0326">Glycosidase</keyword>
<dbReference type="AlphaFoldDB" id="A0AA35X103"/>
<sequence>MAKGKSRKAAKREDGSREEEGEMKERSKERIGNEGKEYDDGGSKPQPPVARKQQRSTRNVRGRGREGGGRGRMPVHYVVLPALLFGGVAIVVYFGEMWWAGPGVNKPLPLPRAVSETWRNDSVYLTRLWGTYRSNVYFGIRPRVPRSLLAGIMWYSNDGSGRMEIRHSCQHGDDLRQYGWIRHDGTSYGQQRIVDHEMMLETEFLTMANTSLGETWSARIRGKPLSQRPILTSLIVYLFNEGKGEMAYRTSGGQRSLEEVYGHTPEFRQFRLYLPRKTVADDAHHSYLAARVASPTHLDSFFKSVMVVEEGPRTWPPLPSLPGEITPDDGGPLKPNLVAYQVTTTVPFELDIVMETGLFSTVMSVSGERLSSALEKKEKNFDLRFEDTFHLKEKGFNESEIDCARAAFSNLIGGISYFFGQSKVISRDLDEPVDYWPAELYTGVPSRSFFPRGFLWDEGFHQLLVAHWDTSITKDVLAHWLDLINSEGWIPREQILGHEARSKVPPEFIVQHNENANPPTFFLTMETLLSRMESEGRVDM</sequence>
<feature type="compositionally biased region" description="Basic and acidic residues" evidence="13">
    <location>
        <begin position="23"/>
        <end position="42"/>
    </location>
</feature>
<feature type="compositionally biased region" description="Basic residues" evidence="13">
    <location>
        <begin position="1"/>
        <end position="10"/>
    </location>
</feature>
<accession>A0AA35X103</accession>